<sequence>MSARHKLAVLQAVSVRVILSSPTGETLVAQRPSQDTQGEAQIWLQTDSRPSVVSLTPSRSNQPRAQASAAPVIAWLLWFQSYGSRVQSTEANYPPKSTCALQ</sequence>
<keyword evidence="2" id="KW-1185">Reference proteome</keyword>
<dbReference type="AlphaFoldDB" id="A0A317XYE3"/>
<dbReference type="InParanoid" id="A0A317XYE3"/>
<name>A0A317XYE3_9BASI</name>
<accession>A0A317XYE3</accession>
<evidence type="ECO:0000313" key="1">
    <source>
        <dbReference type="EMBL" id="PWZ02369.1"/>
    </source>
</evidence>
<dbReference type="EMBL" id="KZ819189">
    <property type="protein sequence ID" value="PWZ02369.1"/>
    <property type="molecule type" value="Genomic_DNA"/>
</dbReference>
<gene>
    <name evidence="1" type="ORF">BCV70DRAFT_205035</name>
</gene>
<protein>
    <submittedName>
        <fullName evidence="1">Uncharacterized protein</fullName>
    </submittedName>
</protein>
<reference evidence="1 2" key="1">
    <citation type="journal article" date="2018" name="Mol. Biol. Evol.">
        <title>Broad Genomic Sampling Reveals a Smut Pathogenic Ancestry of the Fungal Clade Ustilaginomycotina.</title>
        <authorList>
            <person name="Kijpornyongpan T."/>
            <person name="Mondo S.J."/>
            <person name="Barry K."/>
            <person name="Sandor L."/>
            <person name="Lee J."/>
            <person name="Lipzen A."/>
            <person name="Pangilinan J."/>
            <person name="LaButti K."/>
            <person name="Hainaut M."/>
            <person name="Henrissat B."/>
            <person name="Grigoriev I.V."/>
            <person name="Spatafora J.W."/>
            <person name="Aime M.C."/>
        </authorList>
    </citation>
    <scope>NUCLEOTIDE SEQUENCE [LARGE SCALE GENOMIC DNA]</scope>
    <source>
        <strain evidence="1 2">MCA 3645</strain>
    </source>
</reference>
<dbReference type="Proteomes" id="UP000246740">
    <property type="component" value="Unassembled WGS sequence"/>
</dbReference>
<organism evidence="1 2">
    <name type="scientific">Testicularia cyperi</name>
    <dbReference type="NCBI Taxonomy" id="1882483"/>
    <lineage>
        <taxon>Eukaryota</taxon>
        <taxon>Fungi</taxon>
        <taxon>Dikarya</taxon>
        <taxon>Basidiomycota</taxon>
        <taxon>Ustilaginomycotina</taxon>
        <taxon>Ustilaginomycetes</taxon>
        <taxon>Ustilaginales</taxon>
        <taxon>Anthracoideaceae</taxon>
        <taxon>Testicularia</taxon>
    </lineage>
</organism>
<evidence type="ECO:0000313" key="2">
    <source>
        <dbReference type="Proteomes" id="UP000246740"/>
    </source>
</evidence>
<proteinExistence type="predicted"/>